<keyword evidence="8" id="KW-1185">Reference proteome</keyword>
<dbReference type="Gene3D" id="1.20.120.1490">
    <property type="match status" value="1"/>
</dbReference>
<proteinExistence type="inferred from homology"/>
<dbReference type="InterPro" id="IPR012899">
    <property type="entry name" value="LTXXQ"/>
</dbReference>
<feature type="compositionally biased region" description="Polar residues" evidence="5">
    <location>
        <begin position="153"/>
        <end position="169"/>
    </location>
</feature>
<dbReference type="PANTHER" id="PTHR38102">
    <property type="entry name" value="PERIPLASMIC CHAPERONE SPY"/>
    <property type="match status" value="1"/>
</dbReference>
<dbReference type="KEGG" id="slp:Slip_1884"/>
<name>D7CPK3_SYNLT</name>
<protein>
    <submittedName>
        <fullName evidence="7">P pilus assembly/Cpx signaling pathway periplasmic inhibitor/zinc-resistance associated protein</fullName>
    </submittedName>
</protein>
<dbReference type="PANTHER" id="PTHR38102:SF1">
    <property type="entry name" value="PERIPLASMIC CHAPERONE SPY"/>
    <property type="match status" value="1"/>
</dbReference>
<evidence type="ECO:0000313" key="8">
    <source>
        <dbReference type="Proteomes" id="UP000000378"/>
    </source>
</evidence>
<gene>
    <name evidence="7" type="ordered locus">Slip_1884</name>
</gene>
<dbReference type="OrthoDB" id="1809477at2"/>
<comment type="subcellular location">
    <subcellularLocation>
        <location evidence="1">Periplasm</location>
    </subcellularLocation>
</comment>
<dbReference type="AlphaFoldDB" id="D7CPK3"/>
<evidence type="ECO:0000256" key="1">
    <source>
        <dbReference type="ARBA" id="ARBA00004418"/>
    </source>
</evidence>
<organism evidence="7 8">
    <name type="scientific">Syntrophothermus lipocalidus (strain DSM 12680 / TGB-C1)</name>
    <dbReference type="NCBI Taxonomy" id="643648"/>
    <lineage>
        <taxon>Bacteria</taxon>
        <taxon>Bacillati</taxon>
        <taxon>Bacillota</taxon>
        <taxon>Clostridia</taxon>
        <taxon>Eubacteriales</taxon>
        <taxon>Syntrophomonadaceae</taxon>
        <taxon>Syntrophothermus</taxon>
    </lineage>
</organism>
<accession>D7CPK3</accession>
<comment type="similarity">
    <text evidence="2">Belongs to the CpxP/Spy family.</text>
</comment>
<evidence type="ECO:0000256" key="2">
    <source>
        <dbReference type="ARBA" id="ARBA00008441"/>
    </source>
</evidence>
<keyword evidence="4" id="KW-0574">Periplasm</keyword>
<dbReference type="eggNOG" id="COG3678">
    <property type="taxonomic scope" value="Bacteria"/>
</dbReference>
<dbReference type="RefSeq" id="WP_013176040.1">
    <property type="nucleotide sequence ID" value="NC_014220.1"/>
</dbReference>
<dbReference type="Proteomes" id="UP000000378">
    <property type="component" value="Chromosome"/>
</dbReference>
<dbReference type="InterPro" id="IPR025961">
    <property type="entry name" value="Metal_resist"/>
</dbReference>
<dbReference type="HOGENOM" id="CLU_135686_0_0_9"/>
<dbReference type="GO" id="GO:0030288">
    <property type="term" value="C:outer membrane-bounded periplasmic space"/>
    <property type="evidence" value="ECO:0007669"/>
    <property type="project" value="TreeGrafter"/>
</dbReference>
<feature type="signal peptide" evidence="6">
    <location>
        <begin position="1"/>
        <end position="24"/>
    </location>
</feature>
<dbReference type="GO" id="GO:0051082">
    <property type="term" value="F:unfolded protein binding"/>
    <property type="evidence" value="ECO:0007669"/>
    <property type="project" value="TreeGrafter"/>
</dbReference>
<reference evidence="8" key="1">
    <citation type="journal article" date="2010" name="Stand. Genomic Sci.">
        <title>Complete genome sequence of Syntrophothermus lipocalidus type strain (TGB-C1T).</title>
        <authorList>
            <consortium name="US DOE Joint Genome Institute (JGI-PGF)"/>
            <person name="Djao O."/>
            <person name="Zhang X."/>
            <person name="Lucas S."/>
            <person name="Lapidus A."/>
            <person name="Glavina Del Rio T."/>
            <person name="Nolan M."/>
            <person name="Tice H."/>
            <person name="Cheng J."/>
            <person name="Han C."/>
            <person name="Tapia R."/>
            <person name="Goodwin L."/>
            <person name="Pitluck S."/>
            <person name="Liolios K."/>
            <person name="Ivanova N."/>
            <person name="Mavromatis K."/>
            <person name="Mikhailova N."/>
            <person name="Ovchinnikova G."/>
            <person name="Pati A."/>
            <person name="Brambilla E."/>
            <person name="Chen A."/>
            <person name="Palaniappan K."/>
            <person name="Land M."/>
            <person name="Hauser L."/>
            <person name="Chang Y."/>
            <person name="Jeffries C."/>
            <person name="Rohde M."/>
            <person name="Sikorski J."/>
            <person name="Spring S."/>
            <person name="Goker M."/>
            <person name="Detter J."/>
            <person name="Woyke T."/>
            <person name="Bristow J."/>
            <person name="Eisen J."/>
            <person name="Markowitz V."/>
            <person name="Hugenholtz P."/>
            <person name="Kyrpides N."/>
            <person name="Klenk H."/>
        </authorList>
    </citation>
    <scope>NUCLEOTIDE SEQUENCE [LARGE SCALE GENOMIC DNA]</scope>
    <source>
        <strain evidence="8">DSM 12680 / TGB-C1</strain>
    </source>
</reference>
<evidence type="ECO:0000313" key="7">
    <source>
        <dbReference type="EMBL" id="ADI02638.1"/>
    </source>
</evidence>
<feature type="region of interest" description="Disordered" evidence="5">
    <location>
        <begin position="128"/>
        <end position="169"/>
    </location>
</feature>
<reference evidence="7 8" key="2">
    <citation type="journal article" date="2010" name="Stand. Genomic Sci.">
        <title>Complete genome sequence of Syntrophothermus lipocalidus type strain (TGB-C1).</title>
        <authorList>
            <person name="Djao O.D."/>
            <person name="Zhang X."/>
            <person name="Lucas S."/>
            <person name="Lapidus A."/>
            <person name="Del Rio T.G."/>
            <person name="Nolan M."/>
            <person name="Tice H."/>
            <person name="Cheng J.F."/>
            <person name="Han C."/>
            <person name="Tapia R."/>
            <person name="Goodwin L."/>
            <person name="Pitluck S."/>
            <person name="Liolios K."/>
            <person name="Ivanova N."/>
            <person name="Mavromatis K."/>
            <person name="Mikhailova N."/>
            <person name="Ovchinnikova G."/>
            <person name="Pati A."/>
            <person name="Brambilla E."/>
            <person name="Chen A."/>
            <person name="Palaniappan K."/>
            <person name="Land M."/>
            <person name="Hauser L."/>
            <person name="Chang Y.J."/>
            <person name="Jeffries C.D."/>
            <person name="Rohde M."/>
            <person name="Sikorski J."/>
            <person name="Spring S."/>
            <person name="Goker M."/>
            <person name="Detter J.C."/>
            <person name="Woyke T."/>
            <person name="Bristow J."/>
            <person name="Eisen J.A."/>
            <person name="Markowitz V."/>
            <person name="Hugenholtz P."/>
            <person name="Kyrpides N.C."/>
            <person name="Klenk H.P."/>
        </authorList>
    </citation>
    <scope>NUCLEOTIDE SEQUENCE [LARGE SCALE GENOMIC DNA]</scope>
    <source>
        <strain evidence="8">DSM 12680 / TGB-C1</strain>
    </source>
</reference>
<evidence type="ECO:0000256" key="3">
    <source>
        <dbReference type="ARBA" id="ARBA00022729"/>
    </source>
</evidence>
<sequence>MKKKVLFLVLSLVLVFGVTSVASAAGLGLGFGGLRGQLSIDNWTPLSQKLNLTEDQSQKLKELNQSTYEATKELRQKLADAMFELKQMELDTNPDKSAVEAKMKEINELRAQLQELMQKQRDQMNQILTDEQKQLMKNWHGKGKGLRHGFGQDTGNQNGQSSTENSTQS</sequence>
<feature type="chain" id="PRO_5003094431" evidence="6">
    <location>
        <begin position="25"/>
        <end position="169"/>
    </location>
</feature>
<dbReference type="InterPro" id="IPR052211">
    <property type="entry name" value="Cpx_auxiliary_protein"/>
</dbReference>
<evidence type="ECO:0000256" key="4">
    <source>
        <dbReference type="ARBA" id="ARBA00022764"/>
    </source>
</evidence>
<evidence type="ECO:0000256" key="6">
    <source>
        <dbReference type="SAM" id="SignalP"/>
    </source>
</evidence>
<dbReference type="CDD" id="cd09916">
    <property type="entry name" value="CpxP_like"/>
    <property type="match status" value="1"/>
</dbReference>
<evidence type="ECO:0000256" key="5">
    <source>
        <dbReference type="SAM" id="MobiDB-lite"/>
    </source>
</evidence>
<dbReference type="EMBL" id="CP002048">
    <property type="protein sequence ID" value="ADI02638.1"/>
    <property type="molecule type" value="Genomic_DNA"/>
</dbReference>
<keyword evidence="3 6" id="KW-0732">Signal</keyword>
<dbReference type="Pfam" id="PF13801">
    <property type="entry name" value="Metal_resist"/>
    <property type="match status" value="1"/>
</dbReference>